<evidence type="ECO:0000259" key="1">
    <source>
        <dbReference type="Pfam" id="PF05913"/>
    </source>
</evidence>
<dbReference type="InterPro" id="IPR029000">
    <property type="entry name" value="Cyclophilin-like_dom_sf"/>
</dbReference>
<dbReference type="HOGENOM" id="CLU_065324_0_0_9"/>
<dbReference type="AlphaFoldDB" id="E7G6Q3"/>
<dbReference type="Pfam" id="PF05913">
    <property type="entry name" value="MupG_C"/>
    <property type="match status" value="1"/>
</dbReference>
<organism evidence="3 4">
    <name type="scientific">Coprobacillus cateniformis</name>
    <dbReference type="NCBI Taxonomy" id="100884"/>
    <lineage>
        <taxon>Bacteria</taxon>
        <taxon>Bacillati</taxon>
        <taxon>Bacillota</taxon>
        <taxon>Erysipelotrichia</taxon>
        <taxon>Erysipelotrichales</taxon>
        <taxon>Coprobacillaceae</taxon>
        <taxon>Coprobacillus</taxon>
    </lineage>
</organism>
<dbReference type="GeneID" id="78229149"/>
<dbReference type="STRING" id="100884.GCA_000269565_01269"/>
<dbReference type="Gene3D" id="3.20.20.70">
    <property type="entry name" value="Aldolase class I"/>
    <property type="match status" value="1"/>
</dbReference>
<dbReference type="SUPFAM" id="SSF50891">
    <property type="entry name" value="Cyclophilin-like"/>
    <property type="match status" value="1"/>
</dbReference>
<proteinExistence type="predicted"/>
<dbReference type="RefSeq" id="WP_008787562.1">
    <property type="nucleotide sequence ID" value="NZ_AKCB01000001.1"/>
</dbReference>
<sequence>MLGISVYFQDLDEQYIKTCAQIGIQYVFTSLHIPEEDYSQLDKKLPQFILLCQDLELKIVPDVSPVTFEKLNLKLGDFSALKQMGIQALRLDYGFDDIENIKQLSKDFEIILNASVVNESLLIEAEKSGIQLHQFILSHNFYPKTHTGLSVETFREKNALFHKYGLKIQAFVCGDDLKRFPLYEGLPTLEKHRDIHPYVASLELMKKYQIDDIMIGDSRIQYETLKYIKDYMEHHILTLKVHLDERYKHYYNQILTCRDDLSEAVIRLQTPRVKDIDIYHNDRRKKGDITIDNHLMGRYCGEVQILKCDLPSDARVNVIGFVHPEYVEALESIDGSTSIRLVPLSTMKERYNHYESES</sequence>
<evidence type="ECO:0000313" key="4">
    <source>
        <dbReference type="Proteomes" id="UP000003157"/>
    </source>
</evidence>
<feature type="domain" description="6-phospho-N-acetylmuramidase N-terminal" evidence="2">
    <location>
        <begin position="2"/>
        <end position="229"/>
    </location>
</feature>
<dbReference type="InterPro" id="IPR043797">
    <property type="entry name" value="MupG_N"/>
</dbReference>
<dbReference type="InterPro" id="IPR013785">
    <property type="entry name" value="Aldolase_TIM"/>
</dbReference>
<protein>
    <submittedName>
        <fullName evidence="3">Outer surface protein</fullName>
    </submittedName>
</protein>
<accession>E7G6Q3</accession>
<dbReference type="OrthoDB" id="5809921at2"/>
<evidence type="ECO:0000313" key="3">
    <source>
        <dbReference type="EMBL" id="EFW06209.1"/>
    </source>
</evidence>
<dbReference type="PANTHER" id="PTHR38435:SF2">
    <property type="entry name" value="DUF871 DOMAIN-CONTAINING PROTEIN"/>
    <property type="match status" value="1"/>
</dbReference>
<feature type="domain" description="6-phospho-N-acetylmuramidase C-terminal" evidence="1">
    <location>
        <begin position="238"/>
        <end position="341"/>
    </location>
</feature>
<evidence type="ECO:0000259" key="2">
    <source>
        <dbReference type="Pfam" id="PF19200"/>
    </source>
</evidence>
<gene>
    <name evidence="3" type="ORF">HMPREF9488_00441</name>
</gene>
<reference evidence="3 4" key="1">
    <citation type="submission" date="2010-12" db="EMBL/GenBank/DDBJ databases">
        <title>The Genome Sequence of Coprobacillus sp. strain 29_1.</title>
        <authorList>
            <consortium name="The Broad Institute Genome Sequencing Platform"/>
            <person name="Earl A."/>
            <person name="Ward D."/>
            <person name="Feldgarden M."/>
            <person name="Gevers D."/>
            <person name="Daigneault M."/>
            <person name="Sibley C.D."/>
            <person name="White A."/>
            <person name="Strauss J."/>
            <person name="Allen-Vercoe E."/>
            <person name="Young S.K."/>
            <person name="Zeng Q."/>
            <person name="Gargeya S."/>
            <person name="Fitzgerald M."/>
            <person name="Haas B."/>
            <person name="Abouelleil A."/>
            <person name="Alvarado L."/>
            <person name="Arachchi H.M."/>
            <person name="Berlin A."/>
            <person name="Brown A."/>
            <person name="Chapman S.B."/>
            <person name="Chen Z."/>
            <person name="Dunbar C."/>
            <person name="Freedman E."/>
            <person name="Gearin G."/>
            <person name="Gellesch M."/>
            <person name="Goldberg J."/>
            <person name="Griggs A."/>
            <person name="Gujja S."/>
            <person name="Heilman E."/>
            <person name="Heiman D."/>
            <person name="Howarth C."/>
            <person name="Larson L."/>
            <person name="Lui A."/>
            <person name="MacDonald P.J.P."/>
            <person name="Mehta T."/>
            <person name="Montmayeur A."/>
            <person name="Murphy C."/>
            <person name="Neiman D."/>
            <person name="Pearson M."/>
            <person name="Priest M."/>
            <person name="Roberts A."/>
            <person name="Saif S."/>
            <person name="Shea T."/>
            <person name="Shenoy N."/>
            <person name="Sisk P."/>
            <person name="Stolte C."/>
            <person name="Sykes S."/>
            <person name="White J."/>
            <person name="Yandava C."/>
            <person name="Nusbaum C."/>
            <person name="Birren B."/>
        </authorList>
    </citation>
    <scope>NUCLEOTIDE SEQUENCE [LARGE SCALE GENOMIC DNA]</scope>
    <source>
        <strain evidence="3 4">29_1</strain>
    </source>
</reference>
<dbReference type="Proteomes" id="UP000003157">
    <property type="component" value="Unassembled WGS sequence"/>
</dbReference>
<comment type="caution">
    <text evidence="3">The sequence shown here is derived from an EMBL/GenBank/DDBJ whole genome shotgun (WGS) entry which is preliminary data.</text>
</comment>
<dbReference type="eggNOG" id="COG3589">
    <property type="taxonomic scope" value="Bacteria"/>
</dbReference>
<dbReference type="InterPro" id="IPR043894">
    <property type="entry name" value="MupG_C"/>
</dbReference>
<dbReference type="InterPro" id="IPR017853">
    <property type="entry name" value="GH"/>
</dbReference>
<name>E7G6Q3_9FIRM</name>
<dbReference type="InterPro" id="IPR008589">
    <property type="entry name" value="MupG"/>
</dbReference>
<dbReference type="PANTHER" id="PTHR38435">
    <property type="match status" value="1"/>
</dbReference>
<dbReference type="SUPFAM" id="SSF51445">
    <property type="entry name" value="(Trans)glycosidases"/>
    <property type="match status" value="1"/>
</dbReference>
<dbReference type="Gene3D" id="2.40.100.10">
    <property type="entry name" value="Cyclophilin-like"/>
    <property type="match status" value="1"/>
</dbReference>
<keyword evidence="4" id="KW-1185">Reference proteome</keyword>
<dbReference type="EMBL" id="ADKX01000007">
    <property type="protein sequence ID" value="EFW06209.1"/>
    <property type="molecule type" value="Genomic_DNA"/>
</dbReference>
<dbReference type="Pfam" id="PF19200">
    <property type="entry name" value="MupG_N"/>
    <property type="match status" value="1"/>
</dbReference>